<dbReference type="Pfam" id="PF06414">
    <property type="entry name" value="Zeta_toxin"/>
    <property type="match status" value="1"/>
</dbReference>
<reference evidence="9 10" key="1">
    <citation type="submission" date="2020-03" db="EMBL/GenBank/DDBJ databases">
        <title>Comparative genomics of Weissella paramesenteroides.</title>
        <authorList>
            <person name="Kant R."/>
            <person name="Takala T."/>
            <person name="Saris P."/>
        </authorList>
    </citation>
    <scope>NUCLEOTIDE SEQUENCE [LARGE SCALE GENOMIC DNA]</scope>
    <source>
        <strain evidence="9 10">SJ27-4</strain>
    </source>
</reference>
<dbReference type="Gene3D" id="3.40.50.300">
    <property type="entry name" value="P-loop containing nucleotide triphosphate hydrolases"/>
    <property type="match status" value="1"/>
</dbReference>
<keyword evidence="9" id="KW-0418">Kinase</keyword>
<dbReference type="InterPro" id="IPR027417">
    <property type="entry name" value="P-loop_NTPase"/>
</dbReference>
<feature type="domain" description="Zeta toxin" evidence="8">
    <location>
        <begin position="16"/>
        <end position="66"/>
    </location>
</feature>
<keyword evidence="5" id="KW-0067">ATP-binding</keyword>
<evidence type="ECO:0000313" key="10">
    <source>
        <dbReference type="Proteomes" id="UP001215461"/>
    </source>
</evidence>
<proteinExistence type="inferred from homology"/>
<dbReference type="InterPro" id="IPR010488">
    <property type="entry name" value="Zeta_toxin_domain"/>
</dbReference>
<evidence type="ECO:0000256" key="4">
    <source>
        <dbReference type="ARBA" id="ARBA00022741"/>
    </source>
</evidence>
<dbReference type="SUPFAM" id="SSF52540">
    <property type="entry name" value="P-loop containing nucleoside triphosphate hydrolases"/>
    <property type="match status" value="1"/>
</dbReference>
<evidence type="ECO:0000256" key="7">
    <source>
        <dbReference type="ARBA" id="ARBA00048178"/>
    </source>
</evidence>
<accession>A0ABD4XK10</accession>
<name>A0ABD4XK10_WEIPA</name>
<dbReference type="NCBIfam" id="NF005255">
    <property type="entry name" value="PRK06762.2-2"/>
    <property type="match status" value="1"/>
</dbReference>
<dbReference type="EC" id="2.7.1.176" evidence="2"/>
<sequence>MLTLRNKQRYFSINYMESTMQPIFILIRGNSGSGKTVLAKQLQQYFRYEDCLLLQQDILRREILHTHDHVGTTTVNLLETLINFGVHHYKIIILEGILKKDVYGKMLNKIVQNFHNKAFVYYLDSPFSVTVRQNQLKKNPFSILTLKKWWLPDDYLKNSKERHLTNGNTQDFFNQIIKDITNSQFNNL</sequence>
<evidence type="ECO:0000256" key="1">
    <source>
        <dbReference type="ARBA" id="ARBA00009104"/>
    </source>
</evidence>
<keyword evidence="4" id="KW-0547">Nucleotide-binding</keyword>
<keyword evidence="3" id="KW-1277">Toxin-antitoxin system</keyword>
<organism evidence="9 10">
    <name type="scientific">Weissella paramesenteroides</name>
    <name type="common">Leuconostoc paramesenteroides</name>
    <dbReference type="NCBI Taxonomy" id="1249"/>
    <lineage>
        <taxon>Bacteria</taxon>
        <taxon>Bacillati</taxon>
        <taxon>Bacillota</taxon>
        <taxon>Bacilli</taxon>
        <taxon>Lactobacillales</taxon>
        <taxon>Lactobacillaceae</taxon>
        <taxon>Weissella</taxon>
    </lineage>
</organism>
<evidence type="ECO:0000256" key="6">
    <source>
        <dbReference type="ARBA" id="ARBA00032897"/>
    </source>
</evidence>
<dbReference type="Proteomes" id="UP001215461">
    <property type="component" value="Unassembled WGS sequence"/>
</dbReference>
<comment type="caution">
    <text evidence="9">The sequence shown here is derived from an EMBL/GenBank/DDBJ whole genome shotgun (WGS) entry which is preliminary data.</text>
</comment>
<comment type="similarity">
    <text evidence="1">Belongs to the zeta toxin family.</text>
</comment>
<keyword evidence="9" id="KW-0808">Transferase</keyword>
<dbReference type="EMBL" id="JAANXN010000008">
    <property type="protein sequence ID" value="MDF8371411.1"/>
    <property type="molecule type" value="Genomic_DNA"/>
</dbReference>
<dbReference type="GO" id="GO:0005524">
    <property type="term" value="F:ATP binding"/>
    <property type="evidence" value="ECO:0007669"/>
    <property type="project" value="UniProtKB-KW"/>
</dbReference>
<evidence type="ECO:0000256" key="5">
    <source>
        <dbReference type="ARBA" id="ARBA00022840"/>
    </source>
</evidence>
<evidence type="ECO:0000313" key="9">
    <source>
        <dbReference type="EMBL" id="MDF8371411.1"/>
    </source>
</evidence>
<evidence type="ECO:0000256" key="3">
    <source>
        <dbReference type="ARBA" id="ARBA00022649"/>
    </source>
</evidence>
<comment type="catalytic activity">
    <reaction evidence="7">
        <text>UDP-N-acetyl-alpha-D-glucosamine + ATP = UDP-N-acetyl-alpha-D-glucosamine 3'-phosphate + ADP + H(+)</text>
        <dbReference type="Rhea" id="RHEA:32671"/>
        <dbReference type="ChEBI" id="CHEBI:15378"/>
        <dbReference type="ChEBI" id="CHEBI:30616"/>
        <dbReference type="ChEBI" id="CHEBI:57705"/>
        <dbReference type="ChEBI" id="CHEBI:64353"/>
        <dbReference type="ChEBI" id="CHEBI:456216"/>
        <dbReference type="EC" id="2.7.1.176"/>
    </reaction>
</comment>
<dbReference type="AlphaFoldDB" id="A0ABD4XK10"/>
<gene>
    <name evidence="9" type="ORF">G9403_07105</name>
</gene>
<dbReference type="GO" id="GO:0016301">
    <property type="term" value="F:kinase activity"/>
    <property type="evidence" value="ECO:0007669"/>
    <property type="project" value="UniProtKB-KW"/>
</dbReference>
<evidence type="ECO:0000256" key="2">
    <source>
        <dbReference type="ARBA" id="ARBA00011963"/>
    </source>
</evidence>
<evidence type="ECO:0000259" key="8">
    <source>
        <dbReference type="Pfam" id="PF06414"/>
    </source>
</evidence>
<dbReference type="CDD" id="cd02019">
    <property type="entry name" value="NK"/>
    <property type="match status" value="1"/>
</dbReference>
<protein>
    <recommendedName>
        <fullName evidence="6">UDP-N-acetylglucosamine kinase</fullName>
        <ecNumber evidence="2">2.7.1.176</ecNumber>
    </recommendedName>
    <alternativeName>
        <fullName evidence="6">UDP-N-acetylglucosamine kinase</fullName>
    </alternativeName>
</protein>